<dbReference type="PANTHER" id="PTHR43335">
    <property type="entry name" value="ABC TRANSPORTER, ATP-BINDING PROTEIN"/>
    <property type="match status" value="1"/>
</dbReference>
<gene>
    <name evidence="6" type="ORF">SAMN00017405_1244</name>
</gene>
<keyword evidence="7" id="KW-1185">Reference proteome</keyword>
<dbReference type="RefSeq" id="WP_084052634.1">
    <property type="nucleotide sequence ID" value="NZ_FWWT01000013.1"/>
</dbReference>
<dbReference type="GO" id="GO:0016887">
    <property type="term" value="F:ATP hydrolysis activity"/>
    <property type="evidence" value="ECO:0007669"/>
    <property type="project" value="InterPro"/>
</dbReference>
<name>A0A1W1V2B4_DESTI</name>
<dbReference type="InterPro" id="IPR003593">
    <property type="entry name" value="AAA+_ATPase"/>
</dbReference>
<dbReference type="OrthoDB" id="9804819at2"/>
<keyword evidence="3" id="KW-0547">Nucleotide-binding</keyword>
<evidence type="ECO:0000256" key="3">
    <source>
        <dbReference type="ARBA" id="ARBA00022741"/>
    </source>
</evidence>
<evidence type="ECO:0000256" key="4">
    <source>
        <dbReference type="ARBA" id="ARBA00022840"/>
    </source>
</evidence>
<dbReference type="EMBL" id="FWWT01000013">
    <property type="protein sequence ID" value="SMB87161.1"/>
    <property type="molecule type" value="Genomic_DNA"/>
</dbReference>
<evidence type="ECO:0000313" key="6">
    <source>
        <dbReference type="EMBL" id="SMB87161.1"/>
    </source>
</evidence>
<evidence type="ECO:0000259" key="5">
    <source>
        <dbReference type="PROSITE" id="PS50893"/>
    </source>
</evidence>
<organism evidence="6 7">
    <name type="scientific">Desulfonispora thiosulfatigenes DSM 11270</name>
    <dbReference type="NCBI Taxonomy" id="656914"/>
    <lineage>
        <taxon>Bacteria</taxon>
        <taxon>Bacillati</taxon>
        <taxon>Bacillota</taxon>
        <taxon>Clostridia</taxon>
        <taxon>Eubacteriales</taxon>
        <taxon>Peptococcaceae</taxon>
        <taxon>Desulfonispora</taxon>
    </lineage>
</organism>
<evidence type="ECO:0000313" key="7">
    <source>
        <dbReference type="Proteomes" id="UP000192731"/>
    </source>
</evidence>
<dbReference type="Gene3D" id="3.40.50.300">
    <property type="entry name" value="P-loop containing nucleotide triphosphate hydrolases"/>
    <property type="match status" value="1"/>
</dbReference>
<keyword evidence="2" id="KW-0813">Transport</keyword>
<reference evidence="6 7" key="1">
    <citation type="submission" date="2017-04" db="EMBL/GenBank/DDBJ databases">
        <authorList>
            <person name="Afonso C.L."/>
            <person name="Miller P.J."/>
            <person name="Scott M.A."/>
            <person name="Spackman E."/>
            <person name="Goraichik I."/>
            <person name="Dimitrov K.M."/>
            <person name="Suarez D.L."/>
            <person name="Swayne D.E."/>
        </authorList>
    </citation>
    <scope>NUCLEOTIDE SEQUENCE [LARGE SCALE GENOMIC DNA]</scope>
    <source>
        <strain evidence="6 7">DSM 11270</strain>
    </source>
</reference>
<dbReference type="Proteomes" id="UP000192731">
    <property type="component" value="Unassembled WGS sequence"/>
</dbReference>
<dbReference type="AlphaFoldDB" id="A0A1W1V2B4"/>
<dbReference type="InterPro" id="IPR003439">
    <property type="entry name" value="ABC_transporter-like_ATP-bd"/>
</dbReference>
<keyword evidence="4 6" id="KW-0067">ATP-binding</keyword>
<protein>
    <submittedName>
        <fullName evidence="6">ABC-2 type transport system ATP-binding protein</fullName>
    </submittedName>
</protein>
<comment type="similarity">
    <text evidence="1">Belongs to the ABC transporter superfamily.</text>
</comment>
<dbReference type="SUPFAM" id="SSF52540">
    <property type="entry name" value="P-loop containing nucleoside triphosphate hydrolases"/>
    <property type="match status" value="1"/>
</dbReference>
<sequence>MIIETKNLTKQYSGKGGCKGISLSVSEGRTFGFLGPNGAGKSTFVKTLLGLLKPTSGEAYLLGKPIGDIKVREKVGYLPELFRYHDFLTGEQLLKYHAELYGLGKSEYLPKIGGLIDLVGLTGKSEQKVGTYSKGMQQRIGLAIALVNDPKLLFLDEPTSALDPLGRKEVRDLMLDLKSQGITIFLNSHLLSEVEAVCDDIAIINNSELVIQDSLAALTQKEVHLEITLKDQLLALKQALRSYCQEVVEQEKKLNITLKDEKEITQILKVIIEHQGEILDIATKKKSLEDLFLACTQKKGN</sequence>
<dbReference type="Pfam" id="PF00005">
    <property type="entry name" value="ABC_tran"/>
    <property type="match status" value="1"/>
</dbReference>
<dbReference type="STRING" id="656914.SAMN00017405_1244"/>
<dbReference type="GO" id="GO:0005524">
    <property type="term" value="F:ATP binding"/>
    <property type="evidence" value="ECO:0007669"/>
    <property type="project" value="UniProtKB-KW"/>
</dbReference>
<evidence type="ECO:0000256" key="2">
    <source>
        <dbReference type="ARBA" id="ARBA00022448"/>
    </source>
</evidence>
<dbReference type="PROSITE" id="PS00211">
    <property type="entry name" value="ABC_TRANSPORTER_1"/>
    <property type="match status" value="1"/>
</dbReference>
<dbReference type="SMART" id="SM00382">
    <property type="entry name" value="AAA"/>
    <property type="match status" value="1"/>
</dbReference>
<dbReference type="CDD" id="cd03230">
    <property type="entry name" value="ABC_DR_subfamily_A"/>
    <property type="match status" value="1"/>
</dbReference>
<feature type="domain" description="ABC transporter" evidence="5">
    <location>
        <begin position="3"/>
        <end position="231"/>
    </location>
</feature>
<dbReference type="PANTHER" id="PTHR43335:SF4">
    <property type="entry name" value="ABC TRANSPORTER, ATP-BINDING PROTEIN"/>
    <property type="match status" value="1"/>
</dbReference>
<dbReference type="PROSITE" id="PS50893">
    <property type="entry name" value="ABC_TRANSPORTER_2"/>
    <property type="match status" value="1"/>
</dbReference>
<proteinExistence type="inferred from homology"/>
<accession>A0A1W1V2B4</accession>
<dbReference type="InterPro" id="IPR027417">
    <property type="entry name" value="P-loop_NTPase"/>
</dbReference>
<evidence type="ECO:0000256" key="1">
    <source>
        <dbReference type="ARBA" id="ARBA00005417"/>
    </source>
</evidence>
<dbReference type="InterPro" id="IPR017871">
    <property type="entry name" value="ABC_transporter-like_CS"/>
</dbReference>